<organism evidence="3 4">
    <name type="scientific">SAR86 cluster bacterium</name>
    <dbReference type="NCBI Taxonomy" id="2030880"/>
    <lineage>
        <taxon>Bacteria</taxon>
        <taxon>Pseudomonadati</taxon>
        <taxon>Pseudomonadota</taxon>
        <taxon>Gammaproteobacteria</taxon>
        <taxon>SAR86 cluster</taxon>
    </lineage>
</organism>
<dbReference type="InterPro" id="IPR036291">
    <property type="entry name" value="NAD(P)-bd_dom_sf"/>
</dbReference>
<protein>
    <submittedName>
        <fullName evidence="3">3-hydroxyacyl-CoA dehydrogenase</fullName>
    </submittedName>
</protein>
<comment type="similarity">
    <text evidence="2">Belongs to the short-chain dehydrogenases/reductases (SDR) family.</text>
</comment>
<dbReference type="PRINTS" id="PR00081">
    <property type="entry name" value="GDHRDH"/>
</dbReference>
<dbReference type="Pfam" id="PF00106">
    <property type="entry name" value="adh_short"/>
    <property type="match status" value="1"/>
</dbReference>
<dbReference type="Proteomes" id="UP000218327">
    <property type="component" value="Unassembled WGS sequence"/>
</dbReference>
<dbReference type="InterPro" id="IPR002347">
    <property type="entry name" value="SDR_fam"/>
</dbReference>
<keyword evidence="1" id="KW-0560">Oxidoreductase</keyword>
<reference evidence="4" key="1">
    <citation type="submission" date="2017-08" db="EMBL/GenBank/DDBJ databases">
        <title>A dynamic microbial community with high functional redundancy inhabits the cold, oxic subseafloor aquifer.</title>
        <authorList>
            <person name="Tully B.J."/>
            <person name="Wheat C.G."/>
            <person name="Glazer B.T."/>
            <person name="Huber J.A."/>
        </authorList>
    </citation>
    <scope>NUCLEOTIDE SEQUENCE [LARGE SCALE GENOMIC DNA]</scope>
</reference>
<accession>A0A2A5AZZ8</accession>
<evidence type="ECO:0000256" key="2">
    <source>
        <dbReference type="RuleBase" id="RU000363"/>
    </source>
</evidence>
<comment type="caution">
    <text evidence="3">The sequence shown here is derived from an EMBL/GenBank/DDBJ whole genome shotgun (WGS) entry which is preliminary data.</text>
</comment>
<dbReference type="GO" id="GO:0016491">
    <property type="term" value="F:oxidoreductase activity"/>
    <property type="evidence" value="ECO:0007669"/>
    <property type="project" value="UniProtKB-KW"/>
</dbReference>
<dbReference type="PROSITE" id="PS00061">
    <property type="entry name" value="ADH_SHORT"/>
    <property type="match status" value="1"/>
</dbReference>
<dbReference type="Gene3D" id="3.40.50.720">
    <property type="entry name" value="NAD(P)-binding Rossmann-like Domain"/>
    <property type="match status" value="1"/>
</dbReference>
<gene>
    <name evidence="3" type="ORF">COA96_08625</name>
</gene>
<evidence type="ECO:0000256" key="1">
    <source>
        <dbReference type="ARBA" id="ARBA00023002"/>
    </source>
</evidence>
<dbReference type="AlphaFoldDB" id="A0A2A5AZZ8"/>
<dbReference type="InterPro" id="IPR020904">
    <property type="entry name" value="Sc_DH/Rdtase_CS"/>
</dbReference>
<dbReference type="SUPFAM" id="SSF51735">
    <property type="entry name" value="NAD(P)-binding Rossmann-fold domains"/>
    <property type="match status" value="1"/>
</dbReference>
<sequence length="256" mass="26771">MELKNKTAFITGGASGLGLATAQNFIAAGANVLLYDLNAEVLQQVAADLGERAAWHAGDVADETGVAEAIVVAQEKFGTIHINVNSAGIGGAARTVGKNGPMPLEKFEHIVRVNLIGTFNVLRLCAEVMQLNEPSTDDGERGVIINVASIAAFDGQTGQAGYAASKGGIVAMTLPIARDLSKRGIRVMTIAPGVFETPLLASAPDEVRDPLIAITQFPKRLGDPDEFAVQVAHIVTCGYLNGETIRLDAGIRMPAL</sequence>
<proteinExistence type="inferred from homology"/>
<dbReference type="PRINTS" id="PR00080">
    <property type="entry name" value="SDRFAMILY"/>
</dbReference>
<dbReference type="EMBL" id="NVVJ01000022">
    <property type="protein sequence ID" value="PCJ24887.1"/>
    <property type="molecule type" value="Genomic_DNA"/>
</dbReference>
<name>A0A2A5AZZ8_9GAMM</name>
<dbReference type="PANTHER" id="PTHR43658">
    <property type="entry name" value="SHORT-CHAIN DEHYDROGENASE/REDUCTASE"/>
    <property type="match status" value="1"/>
</dbReference>
<dbReference type="PANTHER" id="PTHR43658:SF8">
    <property type="entry name" value="17-BETA-HYDROXYSTEROID DEHYDROGENASE 14-RELATED"/>
    <property type="match status" value="1"/>
</dbReference>
<evidence type="ECO:0000313" key="3">
    <source>
        <dbReference type="EMBL" id="PCJ24887.1"/>
    </source>
</evidence>
<evidence type="ECO:0000313" key="4">
    <source>
        <dbReference type="Proteomes" id="UP000218327"/>
    </source>
</evidence>